<dbReference type="GO" id="GO:0019185">
    <property type="term" value="C:snRNA-activating protein complex"/>
    <property type="evidence" value="ECO:0007669"/>
    <property type="project" value="TreeGrafter"/>
</dbReference>
<dbReference type="GO" id="GO:0005634">
    <property type="term" value="C:nucleus"/>
    <property type="evidence" value="ECO:0007669"/>
    <property type="project" value="UniProtKB-SubCell"/>
</dbReference>
<dbReference type="GO" id="GO:0000978">
    <property type="term" value="F:RNA polymerase II cis-regulatory region sequence-specific DNA binding"/>
    <property type="evidence" value="ECO:0007669"/>
    <property type="project" value="TreeGrafter"/>
</dbReference>
<evidence type="ECO:0000256" key="8">
    <source>
        <dbReference type="ARBA" id="ARBA00025193"/>
    </source>
</evidence>
<evidence type="ECO:0000256" key="3">
    <source>
        <dbReference type="ARBA" id="ARBA00013634"/>
    </source>
</evidence>
<comment type="similarity">
    <text evidence="2">Belongs to the SNAPC3/SRD2 family.</text>
</comment>
<name>A0AAW2GES8_9HYME</name>
<comment type="subunit">
    <text evidence="9">Part of the SNAPc complex composed of 5 subunits: SNAPC1, SNAPC2, SNAPC3, SNAPC4 and SNAPC5. SNAPC3 interacts with SNAPC1.</text>
</comment>
<dbReference type="EMBL" id="JADYXP020000004">
    <property type="protein sequence ID" value="KAL0126110.1"/>
    <property type="molecule type" value="Genomic_DNA"/>
</dbReference>
<dbReference type="GO" id="GO:0042795">
    <property type="term" value="P:snRNA transcription by RNA polymerase II"/>
    <property type="evidence" value="ECO:0007669"/>
    <property type="project" value="TreeGrafter"/>
</dbReference>
<accession>A0AAW2GES8</accession>
<evidence type="ECO:0000256" key="7">
    <source>
        <dbReference type="ARBA" id="ARBA00023242"/>
    </source>
</evidence>
<dbReference type="PANTHER" id="PTHR13421">
    <property type="entry name" value="SNRNA-ACTIVATING PROTEIN COMPLEX SUBUNIT 3"/>
    <property type="match status" value="1"/>
</dbReference>
<gene>
    <name evidence="11" type="ORF">PUN28_004913</name>
</gene>
<dbReference type="GO" id="GO:0001006">
    <property type="term" value="F:RNA polymerase III type 3 promoter sequence-specific DNA binding"/>
    <property type="evidence" value="ECO:0007669"/>
    <property type="project" value="TreeGrafter"/>
</dbReference>
<protein>
    <recommendedName>
        <fullName evidence="3">snRNA-activating protein complex subunit 3</fullName>
    </recommendedName>
    <alternativeName>
        <fullName evidence="10">Small nuclear RNA-activating complex polypeptide 3</fullName>
    </alternativeName>
</protein>
<keyword evidence="6" id="KW-0804">Transcription</keyword>
<evidence type="ECO:0000256" key="9">
    <source>
        <dbReference type="ARBA" id="ARBA00025958"/>
    </source>
</evidence>
<proteinExistence type="inferred from homology"/>
<comment type="subcellular location">
    <subcellularLocation>
        <location evidence="1">Nucleus</location>
    </subcellularLocation>
</comment>
<sequence>MDKIYKVYNRQASSKISLQNYFEKYSNLIQSLKNYDNDQLDEEKIFKLMDTDLSQARTLLIKQYCSIDNLTLPIEAVKDEKQDKNGHVKLPETISDNVPLETLKILKNLSKETLHKPRNQIGTCINYPKSTVIHNTSMAKPGKDFLVYIRVYEPFKSHPRSFKYKTGIPVLKLKSVISIFGCQTLYQLRQKIICQSDLSITKEISEKPHQKLEPMAKTVYKSGFFYIEDTFYNDTSDPLNVDYSSTILEWAEARGIGPFKVDTMNTQIKSLCTKFGFPWVYQHQGSCEHLIVLSDARLANMDDELMLCSYPRIERIIPPSGKNCIYCGIFNVHWIVMDHDRIPHDVSYFCSNCFISYNYVDGKKIGNFKAYSYPCIPNLMLRMENHSKSKESVKTKKVKH</sequence>
<dbReference type="Proteomes" id="UP001430953">
    <property type="component" value="Unassembled WGS sequence"/>
</dbReference>
<evidence type="ECO:0000256" key="2">
    <source>
        <dbReference type="ARBA" id="ARBA00010410"/>
    </source>
</evidence>
<dbReference type="Pfam" id="PF12251">
    <property type="entry name" value="SNAPC3"/>
    <property type="match status" value="1"/>
</dbReference>
<evidence type="ECO:0000313" key="12">
    <source>
        <dbReference type="Proteomes" id="UP001430953"/>
    </source>
</evidence>
<evidence type="ECO:0000256" key="5">
    <source>
        <dbReference type="ARBA" id="ARBA00023125"/>
    </source>
</evidence>
<dbReference type="PANTHER" id="PTHR13421:SF16">
    <property type="entry name" value="SNRNA-ACTIVATING PROTEIN COMPLEX SUBUNIT 3"/>
    <property type="match status" value="1"/>
</dbReference>
<keyword evidence="12" id="KW-1185">Reference proteome</keyword>
<evidence type="ECO:0000256" key="1">
    <source>
        <dbReference type="ARBA" id="ARBA00004123"/>
    </source>
</evidence>
<reference evidence="11 12" key="1">
    <citation type="submission" date="2023-03" db="EMBL/GenBank/DDBJ databases">
        <title>High recombination rates correlate with genetic variation in Cardiocondyla obscurior ants.</title>
        <authorList>
            <person name="Errbii M."/>
        </authorList>
    </citation>
    <scope>NUCLEOTIDE SEQUENCE [LARGE SCALE GENOMIC DNA]</scope>
    <source>
        <strain evidence="11">Alpha-2009</strain>
        <tissue evidence="11">Whole body</tissue>
    </source>
</reference>
<keyword evidence="7" id="KW-0539">Nucleus</keyword>
<keyword evidence="4" id="KW-0805">Transcription regulation</keyword>
<comment type="function">
    <text evidence="8">Part of the SNAPc complex required for the transcription of both RNA polymerase II and III small-nuclear RNA genes. Binds to the proximal sequence element (PSE), a non-TATA-box basal promoter element common to these 2 types of genes. Recruits TBP and BRF2 to the U6 snRNA TATA box.</text>
</comment>
<evidence type="ECO:0000256" key="4">
    <source>
        <dbReference type="ARBA" id="ARBA00023015"/>
    </source>
</evidence>
<evidence type="ECO:0000313" key="11">
    <source>
        <dbReference type="EMBL" id="KAL0126110.1"/>
    </source>
</evidence>
<evidence type="ECO:0000256" key="6">
    <source>
        <dbReference type="ARBA" id="ARBA00023163"/>
    </source>
</evidence>
<dbReference type="GO" id="GO:0042796">
    <property type="term" value="P:snRNA transcription by RNA polymerase III"/>
    <property type="evidence" value="ECO:0007669"/>
    <property type="project" value="TreeGrafter"/>
</dbReference>
<evidence type="ECO:0000256" key="10">
    <source>
        <dbReference type="ARBA" id="ARBA00029606"/>
    </source>
</evidence>
<dbReference type="AlphaFoldDB" id="A0AAW2GES8"/>
<comment type="caution">
    <text evidence="11">The sequence shown here is derived from an EMBL/GenBank/DDBJ whole genome shotgun (WGS) entry which is preliminary data.</text>
</comment>
<organism evidence="11 12">
    <name type="scientific">Cardiocondyla obscurior</name>
    <dbReference type="NCBI Taxonomy" id="286306"/>
    <lineage>
        <taxon>Eukaryota</taxon>
        <taxon>Metazoa</taxon>
        <taxon>Ecdysozoa</taxon>
        <taxon>Arthropoda</taxon>
        <taxon>Hexapoda</taxon>
        <taxon>Insecta</taxon>
        <taxon>Pterygota</taxon>
        <taxon>Neoptera</taxon>
        <taxon>Endopterygota</taxon>
        <taxon>Hymenoptera</taxon>
        <taxon>Apocrita</taxon>
        <taxon>Aculeata</taxon>
        <taxon>Formicoidea</taxon>
        <taxon>Formicidae</taxon>
        <taxon>Myrmicinae</taxon>
        <taxon>Cardiocondyla</taxon>
    </lineage>
</organism>
<keyword evidence="5" id="KW-0238">DNA-binding</keyword>
<dbReference type="InterPro" id="IPR022042">
    <property type="entry name" value="snRNA-activating_su3"/>
</dbReference>
<dbReference type="GO" id="GO:0003681">
    <property type="term" value="F:bent DNA binding"/>
    <property type="evidence" value="ECO:0007669"/>
    <property type="project" value="TreeGrafter"/>
</dbReference>
<dbReference type="GO" id="GO:0001046">
    <property type="term" value="F:core promoter sequence-specific DNA binding"/>
    <property type="evidence" value="ECO:0007669"/>
    <property type="project" value="TreeGrafter"/>
</dbReference>